<comment type="caution">
    <text evidence="2">The sequence shown here is derived from an EMBL/GenBank/DDBJ whole genome shotgun (WGS) entry which is preliminary data.</text>
</comment>
<organism evidence="2 3">
    <name type="scientific">Rhodoferax antarcticus ANT.BR</name>
    <dbReference type="NCBI Taxonomy" id="1111071"/>
    <lineage>
        <taxon>Bacteria</taxon>
        <taxon>Pseudomonadati</taxon>
        <taxon>Pseudomonadota</taxon>
        <taxon>Betaproteobacteria</taxon>
        <taxon>Burkholderiales</taxon>
        <taxon>Comamonadaceae</taxon>
        <taxon>Rhodoferax</taxon>
    </lineage>
</organism>
<feature type="compositionally biased region" description="Basic and acidic residues" evidence="1">
    <location>
        <begin position="346"/>
        <end position="361"/>
    </location>
</feature>
<dbReference type="AlphaFoldDB" id="A0A1Q8YH59"/>
<dbReference type="InterPro" id="IPR012334">
    <property type="entry name" value="Pectin_lyas_fold"/>
</dbReference>
<keyword evidence="3" id="KW-1185">Reference proteome</keyword>
<dbReference type="Proteomes" id="UP000185911">
    <property type="component" value="Unassembled WGS sequence"/>
</dbReference>
<proteinExistence type="predicted"/>
<dbReference type="STRING" id="81479.RA876_00480"/>
<dbReference type="SUPFAM" id="SSF51126">
    <property type="entry name" value="Pectin lyase-like"/>
    <property type="match status" value="1"/>
</dbReference>
<protein>
    <recommendedName>
        <fullName evidence="4">Right handed beta helix domain-containing protein</fullName>
    </recommendedName>
</protein>
<evidence type="ECO:0000313" key="2">
    <source>
        <dbReference type="EMBL" id="OLP07325.1"/>
    </source>
</evidence>
<feature type="region of interest" description="Disordered" evidence="1">
    <location>
        <begin position="322"/>
        <end position="361"/>
    </location>
</feature>
<dbReference type="EMBL" id="MSYM01000008">
    <property type="protein sequence ID" value="OLP07325.1"/>
    <property type="molecule type" value="Genomic_DNA"/>
</dbReference>
<reference evidence="2 3" key="1">
    <citation type="submission" date="2017-01" db="EMBL/GenBank/DDBJ databases">
        <title>Genome sequence of Rhodoferax antarcticus ANT.BR, a psychrophilic purple nonsulfur bacterium from an Antarctic microbial mat.</title>
        <authorList>
            <person name="Baker J."/>
            <person name="Riester C."/>
            <person name="Skinner B."/>
            <person name="Newell A."/>
            <person name="Swingley W."/>
            <person name="Madigan M."/>
            <person name="Jung D."/>
            <person name="Asao M."/>
            <person name="Chen M."/>
            <person name="Loughlin P."/>
            <person name="Pan H."/>
            <person name="Lin S."/>
            <person name="Li N."/>
            <person name="Shaw J."/>
            <person name="Prado M."/>
            <person name="Sherman C."/>
            <person name="Li X."/>
            <person name="Tang J."/>
            <person name="Blankenship R."/>
            <person name="Zhao T."/>
            <person name="Touchman J."/>
            <person name="Sattley M."/>
        </authorList>
    </citation>
    <scope>NUCLEOTIDE SEQUENCE [LARGE SCALE GENOMIC DNA]</scope>
    <source>
        <strain evidence="2 3">ANT.BR</strain>
    </source>
</reference>
<evidence type="ECO:0000313" key="3">
    <source>
        <dbReference type="Proteomes" id="UP000185911"/>
    </source>
</evidence>
<gene>
    <name evidence="2" type="ORF">BLL52_1155</name>
</gene>
<dbReference type="InterPro" id="IPR011050">
    <property type="entry name" value="Pectin_lyase_fold/virulence"/>
</dbReference>
<evidence type="ECO:0008006" key="4">
    <source>
        <dbReference type="Google" id="ProtNLM"/>
    </source>
</evidence>
<evidence type="ECO:0000256" key="1">
    <source>
        <dbReference type="SAM" id="MobiDB-lite"/>
    </source>
</evidence>
<dbReference type="Gene3D" id="2.160.20.10">
    <property type="entry name" value="Single-stranded right-handed beta-helix, Pectin lyase-like"/>
    <property type="match status" value="1"/>
</dbReference>
<sequence length="361" mass="39340">MQIQSGTKTFQVGPQRNIKTIAEAARLVKPGTTIEVDSGVYAGDVAVWQRDNITLRAVGGRVRLQANGAAAEGKGIWVVRAKGMRVEGFDFEGAIVPSRNGAGIRLDSGSLIVKDCGFFLNEIGLLTNNDPDTVLEVEDSEFAYNMRPDGHNHNLYVGAIARLSVTGSYFHHATVGHLLKSRAAVNHIFYNRLTDEDGGRASYELEFPNGGVAYVVGNQIQQGPGTENRTLISFGAEGYIRANNALYLVGNTLVDDFGSWGQWLAIRPPTQRGPNGTAARVTVKAMNNLLVGGGQLKLDLPADLRNNVNVSKSVFVDPTRHDYRLRNPAHPPMQPVDPDTANGVDLRPKREYVPLRQTRDL</sequence>
<name>A0A1Q8YH59_9BURK</name>
<accession>A0A1Q8YH59</accession>